<evidence type="ECO:0000256" key="9">
    <source>
        <dbReference type="HAMAP-Rule" id="MF_01208"/>
    </source>
</evidence>
<name>A0A0H4J2D8_9PROT</name>
<dbReference type="PANTHER" id="PTHR46683:SF1">
    <property type="entry name" value="OROTATE PHOSPHORIBOSYLTRANSFERASE 1-RELATED"/>
    <property type="match status" value="1"/>
</dbReference>
<protein>
    <recommendedName>
        <fullName evidence="5 9">Orotate phosphoribosyltransferase</fullName>
        <shortName evidence="9">OPRT</shortName>
        <shortName evidence="9">OPRTase</shortName>
        <ecNumber evidence="5 9">2.4.2.10</ecNumber>
    </recommendedName>
</protein>
<evidence type="ECO:0000256" key="2">
    <source>
        <dbReference type="ARBA" id="ARBA00004889"/>
    </source>
</evidence>
<feature type="binding site" evidence="9">
    <location>
        <begin position="34"/>
        <end position="35"/>
    </location>
    <ligand>
        <name>orotate</name>
        <dbReference type="ChEBI" id="CHEBI:30839"/>
    </ligand>
</feature>
<keyword evidence="7 9" id="KW-0808">Transferase</keyword>
<dbReference type="AlphaFoldDB" id="A0A0H4J2D8"/>
<dbReference type="EMBL" id="CP011002">
    <property type="protein sequence ID" value="AKO65903.1"/>
    <property type="molecule type" value="Genomic_DNA"/>
</dbReference>
<feature type="binding site" evidence="9">
    <location>
        <position position="125"/>
    </location>
    <ligand>
        <name>orotate</name>
        <dbReference type="ChEBI" id="CHEBI:30839"/>
    </ligand>
</feature>
<dbReference type="SUPFAM" id="SSF53271">
    <property type="entry name" value="PRTase-like"/>
    <property type="match status" value="1"/>
</dbReference>
<dbReference type="PANTHER" id="PTHR46683">
    <property type="entry name" value="OROTATE PHOSPHORIBOSYLTRANSFERASE 1-RELATED"/>
    <property type="match status" value="1"/>
</dbReference>
<dbReference type="Gene3D" id="3.40.50.2020">
    <property type="match status" value="1"/>
</dbReference>
<keyword evidence="8 9" id="KW-0665">Pyrimidine biosynthesis</keyword>
<dbReference type="HAMAP" id="MF_01208">
    <property type="entry name" value="PyrE"/>
    <property type="match status" value="1"/>
</dbReference>
<comment type="pathway">
    <text evidence="2 9">Pyrimidine metabolism; UMP biosynthesis via de novo pathway; UMP from orotate: step 1/2.</text>
</comment>
<evidence type="ECO:0000313" key="12">
    <source>
        <dbReference type="Proteomes" id="UP000066549"/>
    </source>
</evidence>
<dbReference type="GO" id="GO:0044205">
    <property type="term" value="P:'de novo' UMP biosynthetic process"/>
    <property type="evidence" value="ECO:0007669"/>
    <property type="project" value="UniProtKB-UniRule"/>
</dbReference>
<dbReference type="GO" id="GO:0005737">
    <property type="term" value="C:cytoplasm"/>
    <property type="evidence" value="ECO:0007669"/>
    <property type="project" value="TreeGrafter"/>
</dbReference>
<dbReference type="FunFam" id="3.40.50.2020:FF:000008">
    <property type="entry name" value="Orotate phosphoribosyltransferase"/>
    <property type="match status" value="1"/>
</dbReference>
<evidence type="ECO:0000256" key="6">
    <source>
        <dbReference type="ARBA" id="ARBA00022676"/>
    </source>
</evidence>
<dbReference type="Pfam" id="PF00156">
    <property type="entry name" value="Pribosyltran"/>
    <property type="match status" value="1"/>
</dbReference>
<proteinExistence type="inferred from homology"/>
<feature type="binding site" description="in other chain" evidence="9">
    <location>
        <begin position="72"/>
        <end position="73"/>
    </location>
    <ligand>
        <name>5-phospho-alpha-D-ribose 1-diphosphate</name>
        <dbReference type="ChEBI" id="CHEBI:58017"/>
        <note>ligand shared between dimeric partners</note>
    </ligand>
</feature>
<evidence type="ECO:0000256" key="8">
    <source>
        <dbReference type="ARBA" id="ARBA00022975"/>
    </source>
</evidence>
<dbReference type="InterPro" id="IPR000836">
    <property type="entry name" value="PRTase_dom"/>
</dbReference>
<feature type="domain" description="Phosphoribosyltransferase" evidence="10">
    <location>
        <begin position="46"/>
        <end position="167"/>
    </location>
</feature>
<evidence type="ECO:0000256" key="1">
    <source>
        <dbReference type="ARBA" id="ARBA00003769"/>
    </source>
</evidence>
<dbReference type="CDD" id="cd06223">
    <property type="entry name" value="PRTases_typeI"/>
    <property type="match status" value="1"/>
</dbReference>
<comment type="subunit">
    <text evidence="4 9">Homodimer.</text>
</comment>
<dbReference type="Proteomes" id="UP000066549">
    <property type="component" value="Chromosome"/>
</dbReference>
<feature type="binding site" description="in other chain" evidence="9">
    <location>
        <position position="26"/>
    </location>
    <ligand>
        <name>5-phospho-alpha-D-ribose 1-diphosphate</name>
        <dbReference type="ChEBI" id="CHEBI:58017"/>
        <note>ligand shared between dimeric partners</note>
    </ligand>
</feature>
<organism evidence="11 12">
    <name type="scientific">Methylophilales bacterium MBRS-H7</name>
    <dbReference type="NCBI Taxonomy" id="1623450"/>
    <lineage>
        <taxon>Bacteria</taxon>
        <taxon>Pseudomonadati</taxon>
        <taxon>Pseudomonadota</taxon>
        <taxon>Betaproteobacteria</taxon>
        <taxon>Nitrosomonadales</taxon>
        <taxon>OM43 clade</taxon>
    </lineage>
</organism>
<evidence type="ECO:0000256" key="4">
    <source>
        <dbReference type="ARBA" id="ARBA00011738"/>
    </source>
</evidence>
<dbReference type="PATRIC" id="fig|1623450.3.peg.813"/>
<comment type="function">
    <text evidence="1 9">Catalyzes the transfer of a ribosyl phosphate group from 5-phosphoribose 1-diphosphate to orotate, leading to the formation of orotidine monophosphate (OMP).</text>
</comment>
<keyword evidence="12" id="KW-1185">Reference proteome</keyword>
<dbReference type="GO" id="GO:0000287">
    <property type="term" value="F:magnesium ion binding"/>
    <property type="evidence" value="ECO:0007669"/>
    <property type="project" value="UniProtKB-UniRule"/>
</dbReference>
<dbReference type="OrthoDB" id="9779060at2"/>
<evidence type="ECO:0000259" key="10">
    <source>
        <dbReference type="Pfam" id="PF00156"/>
    </source>
</evidence>
<comment type="cofactor">
    <cofactor evidence="9">
        <name>Mg(2+)</name>
        <dbReference type="ChEBI" id="CHEBI:18420"/>
    </cofactor>
</comment>
<evidence type="ECO:0000256" key="7">
    <source>
        <dbReference type="ARBA" id="ARBA00022679"/>
    </source>
</evidence>
<dbReference type="GO" id="GO:0004588">
    <property type="term" value="F:orotate phosphoribosyltransferase activity"/>
    <property type="evidence" value="ECO:0007669"/>
    <property type="project" value="UniProtKB-UniRule"/>
</dbReference>
<feature type="binding site" evidence="9">
    <location>
        <position position="102"/>
    </location>
    <ligand>
        <name>5-phospho-alpha-D-ribose 1-diphosphate</name>
        <dbReference type="ChEBI" id="CHEBI:58017"/>
        <note>ligand shared between dimeric partners</note>
    </ligand>
</feature>
<keyword evidence="9" id="KW-0460">Magnesium</keyword>
<dbReference type="InterPro" id="IPR029057">
    <property type="entry name" value="PRTase-like"/>
</dbReference>
<feature type="binding site" evidence="9">
    <location>
        <position position="100"/>
    </location>
    <ligand>
        <name>5-phospho-alpha-D-ribose 1-diphosphate</name>
        <dbReference type="ChEBI" id="CHEBI:58017"/>
        <note>ligand shared between dimeric partners</note>
    </ligand>
</feature>
<comment type="catalytic activity">
    <reaction evidence="9">
        <text>orotidine 5'-phosphate + diphosphate = orotate + 5-phospho-alpha-D-ribose 1-diphosphate</text>
        <dbReference type="Rhea" id="RHEA:10380"/>
        <dbReference type="ChEBI" id="CHEBI:30839"/>
        <dbReference type="ChEBI" id="CHEBI:33019"/>
        <dbReference type="ChEBI" id="CHEBI:57538"/>
        <dbReference type="ChEBI" id="CHEBI:58017"/>
        <dbReference type="EC" id="2.4.2.10"/>
    </reaction>
</comment>
<sequence length="210" mass="23432">MNTLSEQFINFTISNQILKFGEFKTKAGRISPYFFNMGLINNGKDLKELGEFYRDLIKKNNITFDLLFGPAYKGISIVSATAIAFGDAKINFAFNRKEVKDHGEGGQIVGYPIQGDVIIIDDVISAGTAIRESINIIKAHGGNPKAIIVAIDRQEKGQGPESAIQEVKNDFNIDVFSLINLDDVIDFIKKNKELNQYLEKIENYRSVYGA</sequence>
<evidence type="ECO:0000256" key="3">
    <source>
        <dbReference type="ARBA" id="ARBA00006340"/>
    </source>
</evidence>
<feature type="binding site" description="in other chain" evidence="9">
    <location>
        <begin position="121"/>
        <end position="129"/>
    </location>
    <ligand>
        <name>5-phospho-alpha-D-ribose 1-diphosphate</name>
        <dbReference type="ChEBI" id="CHEBI:58017"/>
        <note>ligand shared between dimeric partners</note>
    </ligand>
</feature>
<evidence type="ECO:0000256" key="5">
    <source>
        <dbReference type="ARBA" id="ARBA00011971"/>
    </source>
</evidence>
<feature type="binding site" description="in other chain" evidence="9">
    <location>
        <position position="97"/>
    </location>
    <ligand>
        <name>5-phospho-alpha-D-ribose 1-diphosphate</name>
        <dbReference type="ChEBI" id="CHEBI:58017"/>
        <note>ligand shared between dimeric partners</note>
    </ligand>
</feature>
<dbReference type="GO" id="GO:0046132">
    <property type="term" value="P:pyrimidine ribonucleoside biosynthetic process"/>
    <property type="evidence" value="ECO:0007669"/>
    <property type="project" value="TreeGrafter"/>
</dbReference>
<feature type="binding site" evidence="9">
    <location>
        <position position="96"/>
    </location>
    <ligand>
        <name>5-phospho-alpha-D-ribose 1-diphosphate</name>
        <dbReference type="ChEBI" id="CHEBI:58017"/>
        <note>ligand shared between dimeric partners</note>
    </ligand>
</feature>
<feature type="binding site" evidence="9">
    <location>
        <position position="153"/>
    </location>
    <ligand>
        <name>orotate</name>
        <dbReference type="ChEBI" id="CHEBI:30839"/>
    </ligand>
</feature>
<dbReference type="UniPathway" id="UPA00070">
    <property type="reaction ID" value="UER00119"/>
</dbReference>
<accession>A0A0H4J2D8</accession>
<gene>
    <name evidence="9 11" type="primary">pyrE</name>
    <name evidence="11" type="ORF">VI33_04100</name>
</gene>
<dbReference type="InterPro" id="IPR004467">
    <property type="entry name" value="Or_phspho_trans_dom"/>
</dbReference>
<evidence type="ECO:0000313" key="11">
    <source>
        <dbReference type="EMBL" id="AKO65903.1"/>
    </source>
</evidence>
<dbReference type="GO" id="GO:0006207">
    <property type="term" value="P:'de novo' pyrimidine nucleobase biosynthetic process"/>
    <property type="evidence" value="ECO:0007669"/>
    <property type="project" value="TreeGrafter"/>
</dbReference>
<comment type="similarity">
    <text evidence="3 9">Belongs to the purine/pyrimidine phosphoribosyltransferase family. PyrE subfamily.</text>
</comment>
<dbReference type="EC" id="2.4.2.10" evidence="5 9"/>
<reference evidence="11 12" key="1">
    <citation type="submission" date="2015-03" db="EMBL/GenBank/DDBJ databases">
        <title>Comparative analysis of the OM43 clade including a novel species from Red Sea uncovers genomic and metabolic diversity among marine methylotrophs.</title>
        <authorList>
            <person name="Jimenez-Infante F."/>
            <person name="Ngugi D.K."/>
            <person name="Vinu M."/>
            <person name="Alam I."/>
            <person name="Kamau A."/>
            <person name="Blom J."/>
            <person name="Bajic V.B."/>
            <person name="Stingl U."/>
        </authorList>
    </citation>
    <scope>NUCLEOTIDE SEQUENCE [LARGE SCALE GENOMIC DNA]</scope>
    <source>
        <strain evidence="11 12">MBRSH7</strain>
    </source>
</reference>
<keyword evidence="6 9" id="KW-0328">Glycosyltransferase</keyword>
<dbReference type="InterPro" id="IPR023031">
    <property type="entry name" value="OPRT"/>
</dbReference>
<dbReference type="NCBIfam" id="TIGR00336">
    <property type="entry name" value="pyrE"/>
    <property type="match status" value="1"/>
</dbReference>